<dbReference type="RefSeq" id="WP_147051106.1">
    <property type="nucleotide sequence ID" value="NZ_BKAH01000012.1"/>
</dbReference>
<dbReference type="AlphaFoldDB" id="A0A5C8I177"/>
<keyword evidence="2" id="KW-1185">Reference proteome</keyword>
<evidence type="ECO:0000313" key="2">
    <source>
        <dbReference type="Proteomes" id="UP000321949"/>
    </source>
</evidence>
<reference evidence="1 2" key="1">
    <citation type="submission" date="2019-08" db="EMBL/GenBank/DDBJ databases">
        <authorList>
            <person name="Dong K."/>
        </authorList>
    </citation>
    <scope>NUCLEOTIDE SEQUENCE [LARGE SCALE GENOMIC DNA]</scope>
    <source>
        <strain evidence="1 2">K-1</strain>
    </source>
</reference>
<accession>A0A5C8I177</accession>
<comment type="caution">
    <text evidence="1">The sequence shown here is derived from an EMBL/GenBank/DDBJ whole genome shotgun (WGS) entry which is preliminary data.</text>
</comment>
<name>A0A5C8I177_9MICO</name>
<dbReference type="EMBL" id="VRSX01000003">
    <property type="protein sequence ID" value="TXK11334.1"/>
    <property type="molecule type" value="Genomic_DNA"/>
</dbReference>
<dbReference type="OrthoDB" id="5075396at2"/>
<dbReference type="Proteomes" id="UP000321949">
    <property type="component" value="Unassembled WGS sequence"/>
</dbReference>
<proteinExistence type="predicted"/>
<protein>
    <submittedName>
        <fullName evidence="1">Uncharacterized protein</fullName>
    </submittedName>
</protein>
<sequence length="95" mass="10583">MLTFDECREIVAREYDEPVAVDGWADDGACLVTLQSVADLAAQGIVERGGAWIVVRRDSGDVERWPHLDHLDRVRRMSRVRSAATRAERSSAATD</sequence>
<organism evidence="1 2">
    <name type="scientific">Microbacterium saccharophilum</name>
    <dbReference type="NCBI Taxonomy" id="1213358"/>
    <lineage>
        <taxon>Bacteria</taxon>
        <taxon>Bacillati</taxon>
        <taxon>Actinomycetota</taxon>
        <taxon>Actinomycetes</taxon>
        <taxon>Micrococcales</taxon>
        <taxon>Microbacteriaceae</taxon>
        <taxon>Microbacterium</taxon>
    </lineage>
</organism>
<evidence type="ECO:0000313" key="1">
    <source>
        <dbReference type="EMBL" id="TXK11334.1"/>
    </source>
</evidence>
<gene>
    <name evidence="1" type="ORF">FVP74_08310</name>
</gene>